<reference evidence="3 4" key="1">
    <citation type="submission" date="2020-01" db="EMBL/GenBank/DDBJ databases">
        <authorList>
            <person name="Kim M.K."/>
        </authorList>
    </citation>
    <scope>NUCLEOTIDE SEQUENCE [LARGE SCALE GENOMIC DNA]</scope>
    <source>
        <strain evidence="3 4">172606-1</strain>
    </source>
</reference>
<name>A0A6C0GPA2_9BACT</name>
<dbReference type="GO" id="GO:0048038">
    <property type="term" value="F:quinone binding"/>
    <property type="evidence" value="ECO:0007669"/>
    <property type="project" value="TreeGrafter"/>
</dbReference>
<dbReference type="EMBL" id="CP048222">
    <property type="protein sequence ID" value="QHT69684.1"/>
    <property type="molecule type" value="Genomic_DNA"/>
</dbReference>
<dbReference type="GO" id="GO:0016616">
    <property type="term" value="F:oxidoreductase activity, acting on the CH-OH group of donors, NAD or NADP as acceptor"/>
    <property type="evidence" value="ECO:0007669"/>
    <property type="project" value="TreeGrafter"/>
</dbReference>
<dbReference type="PANTHER" id="PTHR42760:SF133">
    <property type="entry name" value="3-OXOACYL-[ACYL-CARRIER-PROTEIN] REDUCTASE"/>
    <property type="match status" value="1"/>
</dbReference>
<dbReference type="RefSeq" id="WP_162445668.1">
    <property type="nucleotide sequence ID" value="NZ_CP048222.1"/>
</dbReference>
<dbReference type="KEGG" id="rhoz:GXP67_25070"/>
<dbReference type="GO" id="GO:0006633">
    <property type="term" value="P:fatty acid biosynthetic process"/>
    <property type="evidence" value="ECO:0007669"/>
    <property type="project" value="TreeGrafter"/>
</dbReference>
<dbReference type="InterPro" id="IPR036291">
    <property type="entry name" value="NAD(P)-bd_dom_sf"/>
</dbReference>
<keyword evidence="2" id="KW-0560">Oxidoreductase</keyword>
<dbReference type="SUPFAM" id="SSF51735">
    <property type="entry name" value="NAD(P)-binding Rossmann-fold domains"/>
    <property type="match status" value="1"/>
</dbReference>
<proteinExistence type="inferred from homology"/>
<evidence type="ECO:0000256" key="1">
    <source>
        <dbReference type="ARBA" id="ARBA00006484"/>
    </source>
</evidence>
<protein>
    <submittedName>
        <fullName evidence="3">SDR family oxidoreductase</fullName>
    </submittedName>
</protein>
<sequence>MKRFSQQNVLVTGAGTGIGFGICRSFALEGATVALNDKDENLARQAASTINKEIGTDSVYPYGCNVADIVQVREMVKDFTGKVGGLHIAVINAGITNYGPFLTYTPEAFDTLTSVNLRGSYFTAQAAALSMIEHKHAGRIILMSSVTGLQAHINLSAYGMTKAALRLMAKALALELGSYQITVNAIGAGATITERTLSDDPDYERNWNSVAPNGRTGYVEDIANTALFLASAEARHITGDTIMVDGGWTVYSPVPSQHPTEQHK</sequence>
<dbReference type="FunFam" id="3.40.50.720:FF:000084">
    <property type="entry name" value="Short-chain dehydrogenase reductase"/>
    <property type="match status" value="1"/>
</dbReference>
<dbReference type="CDD" id="cd05233">
    <property type="entry name" value="SDR_c"/>
    <property type="match status" value="1"/>
</dbReference>
<dbReference type="Proteomes" id="UP000480178">
    <property type="component" value="Chromosome"/>
</dbReference>
<dbReference type="PRINTS" id="PR00080">
    <property type="entry name" value="SDRFAMILY"/>
</dbReference>
<organism evidence="3 4">
    <name type="scientific">Rhodocytophaga rosea</name>
    <dbReference type="NCBI Taxonomy" id="2704465"/>
    <lineage>
        <taxon>Bacteria</taxon>
        <taxon>Pseudomonadati</taxon>
        <taxon>Bacteroidota</taxon>
        <taxon>Cytophagia</taxon>
        <taxon>Cytophagales</taxon>
        <taxon>Rhodocytophagaceae</taxon>
        <taxon>Rhodocytophaga</taxon>
    </lineage>
</organism>
<accession>A0A6C0GPA2</accession>
<dbReference type="AlphaFoldDB" id="A0A6C0GPA2"/>
<dbReference type="InterPro" id="IPR020904">
    <property type="entry name" value="Sc_DH/Rdtase_CS"/>
</dbReference>
<dbReference type="Pfam" id="PF13561">
    <property type="entry name" value="adh_short_C2"/>
    <property type="match status" value="1"/>
</dbReference>
<comment type="similarity">
    <text evidence="1">Belongs to the short-chain dehydrogenases/reductases (SDR) family.</text>
</comment>
<evidence type="ECO:0000256" key="2">
    <source>
        <dbReference type="ARBA" id="ARBA00023002"/>
    </source>
</evidence>
<dbReference type="Gene3D" id="3.40.50.720">
    <property type="entry name" value="NAD(P)-binding Rossmann-like Domain"/>
    <property type="match status" value="1"/>
</dbReference>
<dbReference type="PRINTS" id="PR00081">
    <property type="entry name" value="GDHRDH"/>
</dbReference>
<gene>
    <name evidence="3" type="ORF">GXP67_25070</name>
</gene>
<dbReference type="PROSITE" id="PS00061">
    <property type="entry name" value="ADH_SHORT"/>
    <property type="match status" value="1"/>
</dbReference>
<keyword evidence="4" id="KW-1185">Reference proteome</keyword>
<dbReference type="PANTHER" id="PTHR42760">
    <property type="entry name" value="SHORT-CHAIN DEHYDROGENASES/REDUCTASES FAMILY MEMBER"/>
    <property type="match status" value="1"/>
</dbReference>
<evidence type="ECO:0000313" key="4">
    <source>
        <dbReference type="Proteomes" id="UP000480178"/>
    </source>
</evidence>
<dbReference type="InterPro" id="IPR002347">
    <property type="entry name" value="SDR_fam"/>
</dbReference>
<evidence type="ECO:0000313" key="3">
    <source>
        <dbReference type="EMBL" id="QHT69684.1"/>
    </source>
</evidence>